<evidence type="ECO:0000256" key="1">
    <source>
        <dbReference type="ARBA" id="ARBA00000707"/>
    </source>
</evidence>
<accession>A0A8H7SHH0</accession>
<dbReference type="InterPro" id="IPR018200">
    <property type="entry name" value="USP_CS"/>
</dbReference>
<dbReference type="GO" id="GO:0016579">
    <property type="term" value="P:protein deubiquitination"/>
    <property type="evidence" value="ECO:0007669"/>
    <property type="project" value="InterPro"/>
</dbReference>
<evidence type="ECO:0000256" key="9">
    <source>
        <dbReference type="SAM" id="MobiDB-lite"/>
    </source>
</evidence>
<evidence type="ECO:0000256" key="5">
    <source>
        <dbReference type="ARBA" id="ARBA00022801"/>
    </source>
</evidence>
<dbReference type="GO" id="GO:0005634">
    <property type="term" value="C:nucleus"/>
    <property type="evidence" value="ECO:0007669"/>
    <property type="project" value="TreeGrafter"/>
</dbReference>
<dbReference type="GO" id="GO:0005829">
    <property type="term" value="C:cytosol"/>
    <property type="evidence" value="ECO:0007669"/>
    <property type="project" value="TreeGrafter"/>
</dbReference>
<keyword evidence="4 7" id="KW-0833">Ubl conjugation pathway</keyword>
<evidence type="ECO:0000313" key="12">
    <source>
        <dbReference type="Proteomes" id="UP000646827"/>
    </source>
</evidence>
<feature type="region of interest" description="Disordered" evidence="9">
    <location>
        <begin position="204"/>
        <end position="223"/>
    </location>
</feature>
<dbReference type="InterPro" id="IPR038765">
    <property type="entry name" value="Papain-like_cys_pep_sf"/>
</dbReference>
<organism evidence="11 12">
    <name type="scientific">Circinella minor</name>
    <dbReference type="NCBI Taxonomy" id="1195481"/>
    <lineage>
        <taxon>Eukaryota</taxon>
        <taxon>Fungi</taxon>
        <taxon>Fungi incertae sedis</taxon>
        <taxon>Mucoromycota</taxon>
        <taxon>Mucoromycotina</taxon>
        <taxon>Mucoromycetes</taxon>
        <taxon>Mucorales</taxon>
        <taxon>Lichtheimiaceae</taxon>
        <taxon>Circinella</taxon>
    </lineage>
</organism>
<comment type="caution">
    <text evidence="11">The sequence shown here is derived from an EMBL/GenBank/DDBJ whole genome shotgun (WGS) entry which is preliminary data.</text>
</comment>
<keyword evidence="12" id="KW-1185">Reference proteome</keyword>
<sequence>SLVSSKKNKNKKRKRYSYQQQQQVVDSIYNSTTKSVSELQSICLRDPTSNNNNNSNSFFGNSNNNNNNYYVSGLVNTGNTCFLNSVLQVLSSLPRLQEYLDQIQPSSKNNRPVSWFLATTLRRLTQPITKHSSFKPIDIVSLVSDRRINSRDQQDAQELFQLITSAIDVEAGSLKNSMNGDGFIVGGGLKDVLLMKPSYQKQQQQQQQLKRQRLTSSPSSSLPYRLENPFTGLLASRLSCMQCGYTEAIRHFSFNNVQLTLPDTSSTTLEECLKEFTAMEYLSDATCRKCALIDTVSSMSAQVDALKDQAKRTQDRTSRRTVLSEMVILEKRRRELEHKLNVGDIIDDVSSIRAVSRMSSKQVMFAKPPKILCLHISRSTFHPSGAIFKNSCRIVFPEYLDLSSYSTNGTLNTQPHEPISSLQTTATITPTSTNEGQYKLMGTIVHYGSHDFGHFIAYKRRLVAETCHCRQCKEEKETLHGDENIWYRISDEQVDVCTIDEVLQSNPYMLLYEYVTTPEPTAITPLITSSHLTNSSLSTTTLFQHNDKHFNTTTPILSSKSEQEESSIEALRVAKQKQRQQVTKKVERVIGNSNDDDDNDLVPTTGTPTVPITISTTNNSNNNNNNNNNNKLPAASSSSSSPSLSSSPLQQGLPHYMSTRNVTRRSWVGQRRQSAPVISF</sequence>
<evidence type="ECO:0000313" key="11">
    <source>
        <dbReference type="EMBL" id="KAG2228178.1"/>
    </source>
</evidence>
<protein>
    <recommendedName>
        <fullName evidence="7">Ubiquitin carboxyl-terminal hydrolase</fullName>
        <ecNumber evidence="7">3.4.19.12</ecNumber>
    </recommendedName>
</protein>
<reference evidence="11 12" key="1">
    <citation type="submission" date="2020-12" db="EMBL/GenBank/DDBJ databases">
        <title>Metabolic potential, ecology and presence of endohyphal bacteria is reflected in genomic diversity of Mucoromycotina.</title>
        <authorList>
            <person name="Muszewska A."/>
            <person name="Okrasinska A."/>
            <person name="Steczkiewicz K."/>
            <person name="Drgas O."/>
            <person name="Orlowska M."/>
            <person name="Perlinska-Lenart U."/>
            <person name="Aleksandrzak-Piekarczyk T."/>
            <person name="Szatraj K."/>
            <person name="Zielenkiewicz U."/>
            <person name="Pilsyk S."/>
            <person name="Malc E."/>
            <person name="Mieczkowski P."/>
            <person name="Kruszewska J.S."/>
            <person name="Biernat P."/>
            <person name="Pawlowska J."/>
        </authorList>
    </citation>
    <scope>NUCLEOTIDE SEQUENCE [LARGE SCALE GENOMIC DNA]</scope>
    <source>
        <strain evidence="11 12">CBS 142.35</strain>
    </source>
</reference>
<dbReference type="Gene3D" id="3.90.70.10">
    <property type="entry name" value="Cysteine proteinases"/>
    <property type="match status" value="1"/>
</dbReference>
<dbReference type="Proteomes" id="UP000646827">
    <property type="component" value="Unassembled WGS sequence"/>
</dbReference>
<evidence type="ECO:0000259" key="10">
    <source>
        <dbReference type="PROSITE" id="PS50235"/>
    </source>
</evidence>
<dbReference type="PROSITE" id="PS50235">
    <property type="entry name" value="USP_3"/>
    <property type="match status" value="1"/>
</dbReference>
<feature type="region of interest" description="Disordered" evidence="9">
    <location>
        <begin position="584"/>
        <end position="658"/>
    </location>
</feature>
<keyword evidence="3 7" id="KW-0645">Protease</keyword>
<comment type="catalytic activity">
    <reaction evidence="1 7">
        <text>Thiol-dependent hydrolysis of ester, thioester, amide, peptide and isopeptide bonds formed by the C-terminal Gly of ubiquitin (a 76-residue protein attached to proteins as an intracellular targeting signal).</text>
        <dbReference type="EC" id="3.4.19.12"/>
    </reaction>
</comment>
<evidence type="ECO:0000256" key="2">
    <source>
        <dbReference type="ARBA" id="ARBA00009085"/>
    </source>
</evidence>
<dbReference type="EC" id="3.4.19.12" evidence="7"/>
<proteinExistence type="inferred from homology"/>
<keyword evidence="5 7" id="KW-0378">Hydrolase</keyword>
<keyword evidence="6 7" id="KW-0788">Thiol protease</keyword>
<feature type="non-terminal residue" evidence="11">
    <location>
        <position position="1"/>
    </location>
</feature>
<feature type="coiled-coil region" evidence="8">
    <location>
        <begin position="296"/>
        <end position="339"/>
    </location>
</feature>
<dbReference type="GO" id="GO:0004843">
    <property type="term" value="F:cysteine-type deubiquitinase activity"/>
    <property type="evidence" value="ECO:0007669"/>
    <property type="project" value="UniProtKB-UniRule"/>
</dbReference>
<evidence type="ECO:0000256" key="4">
    <source>
        <dbReference type="ARBA" id="ARBA00022786"/>
    </source>
</evidence>
<evidence type="ECO:0000256" key="6">
    <source>
        <dbReference type="ARBA" id="ARBA00022807"/>
    </source>
</evidence>
<dbReference type="PROSITE" id="PS00972">
    <property type="entry name" value="USP_1"/>
    <property type="match status" value="1"/>
</dbReference>
<dbReference type="GO" id="GO:0006508">
    <property type="term" value="P:proteolysis"/>
    <property type="evidence" value="ECO:0007669"/>
    <property type="project" value="UniProtKB-KW"/>
</dbReference>
<comment type="similarity">
    <text evidence="2 7">Belongs to the peptidase C19 family.</text>
</comment>
<dbReference type="PANTHER" id="PTHR24006">
    <property type="entry name" value="UBIQUITIN CARBOXYL-TERMINAL HYDROLASE"/>
    <property type="match status" value="1"/>
</dbReference>
<feature type="compositionally biased region" description="Low complexity" evidence="9">
    <location>
        <begin position="602"/>
        <end position="647"/>
    </location>
</feature>
<dbReference type="InterPro" id="IPR001394">
    <property type="entry name" value="Peptidase_C19_UCH"/>
</dbReference>
<name>A0A8H7SHH0_9FUNG</name>
<dbReference type="InterPro" id="IPR028889">
    <property type="entry name" value="USP"/>
</dbReference>
<feature type="domain" description="USP" evidence="10">
    <location>
        <begin position="72"/>
        <end position="515"/>
    </location>
</feature>
<evidence type="ECO:0000256" key="8">
    <source>
        <dbReference type="SAM" id="Coils"/>
    </source>
</evidence>
<evidence type="ECO:0000256" key="7">
    <source>
        <dbReference type="RuleBase" id="RU366025"/>
    </source>
</evidence>
<dbReference type="OrthoDB" id="2020758at2759"/>
<dbReference type="InterPro" id="IPR050164">
    <property type="entry name" value="Peptidase_C19"/>
</dbReference>
<evidence type="ECO:0000256" key="3">
    <source>
        <dbReference type="ARBA" id="ARBA00022670"/>
    </source>
</evidence>
<dbReference type="AlphaFoldDB" id="A0A8H7SHH0"/>
<dbReference type="PANTHER" id="PTHR24006:SF888">
    <property type="entry name" value="UBIQUITIN CARBOXYL-TERMINAL HYDROLASE 30"/>
    <property type="match status" value="1"/>
</dbReference>
<keyword evidence="8" id="KW-0175">Coiled coil</keyword>
<dbReference type="PROSITE" id="PS00973">
    <property type="entry name" value="USP_2"/>
    <property type="match status" value="1"/>
</dbReference>
<dbReference type="EMBL" id="JAEPRB010000002">
    <property type="protein sequence ID" value="KAG2228178.1"/>
    <property type="molecule type" value="Genomic_DNA"/>
</dbReference>
<dbReference type="CDD" id="cd02662">
    <property type="entry name" value="Peptidase_C19F"/>
    <property type="match status" value="1"/>
</dbReference>
<dbReference type="Pfam" id="PF00443">
    <property type="entry name" value="UCH"/>
    <property type="match status" value="1"/>
</dbReference>
<dbReference type="SUPFAM" id="SSF54001">
    <property type="entry name" value="Cysteine proteinases"/>
    <property type="match status" value="1"/>
</dbReference>
<gene>
    <name evidence="11" type="ORF">INT45_009225</name>
</gene>